<organism evidence="1 2">
    <name type="scientific">Terrimonas ginsenosidimutans</name>
    <dbReference type="NCBI Taxonomy" id="2908004"/>
    <lineage>
        <taxon>Bacteria</taxon>
        <taxon>Pseudomonadati</taxon>
        <taxon>Bacteroidota</taxon>
        <taxon>Chitinophagia</taxon>
        <taxon>Chitinophagales</taxon>
        <taxon>Chitinophagaceae</taxon>
        <taxon>Terrimonas</taxon>
    </lineage>
</organism>
<proteinExistence type="predicted"/>
<dbReference type="RefSeq" id="WP_237873379.1">
    <property type="nucleotide sequence ID" value="NZ_JAKLTR010000009.1"/>
</dbReference>
<comment type="caution">
    <text evidence="1">The sequence shown here is derived from an EMBL/GenBank/DDBJ whole genome shotgun (WGS) entry which is preliminary data.</text>
</comment>
<keyword evidence="2" id="KW-1185">Reference proteome</keyword>
<gene>
    <name evidence="1" type="ORF">LZZ85_14575</name>
</gene>
<evidence type="ECO:0000313" key="2">
    <source>
        <dbReference type="Proteomes" id="UP001165367"/>
    </source>
</evidence>
<evidence type="ECO:0000313" key="1">
    <source>
        <dbReference type="EMBL" id="MCG2615522.1"/>
    </source>
</evidence>
<name>A0ABS9KT66_9BACT</name>
<dbReference type="InterPro" id="IPR013433">
    <property type="entry name" value="PHA_gran_rgn"/>
</dbReference>
<protein>
    <submittedName>
        <fullName evidence="1">Polyhydroxyalkanoic acid system family protein</fullName>
    </submittedName>
</protein>
<sequence length="100" mass="10970">MSDLNLNIPHNLSSEEALTRIKKLLTNLREEHKDLIDGAQEQWEGNSGKFGFSVKGFDLGGVIDVNPSSVDINAKLPFAVSFFKGKIAQVITDKAKELLA</sequence>
<dbReference type="Proteomes" id="UP001165367">
    <property type="component" value="Unassembled WGS sequence"/>
</dbReference>
<dbReference type="EMBL" id="JAKLTR010000009">
    <property type="protein sequence ID" value="MCG2615522.1"/>
    <property type="molecule type" value="Genomic_DNA"/>
</dbReference>
<dbReference type="Pfam" id="PF09650">
    <property type="entry name" value="PHA_gran_rgn"/>
    <property type="match status" value="1"/>
</dbReference>
<accession>A0ABS9KT66</accession>
<reference evidence="1" key="1">
    <citation type="submission" date="2022-01" db="EMBL/GenBank/DDBJ databases">
        <authorList>
            <person name="Jo J.-H."/>
            <person name="Im W.-T."/>
        </authorList>
    </citation>
    <scope>NUCLEOTIDE SEQUENCE</scope>
    <source>
        <strain evidence="1">NA20</strain>
    </source>
</reference>